<organism evidence="2 3">
    <name type="scientific">Desulfosporosinus acidiphilus (strain DSM 22704 / JCM 16185 / SJ4)</name>
    <dbReference type="NCBI Taxonomy" id="646529"/>
    <lineage>
        <taxon>Bacteria</taxon>
        <taxon>Bacillati</taxon>
        <taxon>Bacillota</taxon>
        <taxon>Clostridia</taxon>
        <taxon>Eubacteriales</taxon>
        <taxon>Desulfitobacteriaceae</taxon>
        <taxon>Desulfosporosinus</taxon>
    </lineage>
</organism>
<dbReference type="eggNOG" id="ENOG5032VUE">
    <property type="taxonomic scope" value="Bacteria"/>
</dbReference>
<keyword evidence="1" id="KW-1133">Transmembrane helix</keyword>
<evidence type="ECO:0000256" key="1">
    <source>
        <dbReference type="SAM" id="Phobius"/>
    </source>
</evidence>
<dbReference type="STRING" id="646529.Desaci_4370"/>
<dbReference type="Proteomes" id="UP000002892">
    <property type="component" value="Chromosome"/>
</dbReference>
<dbReference type="EMBL" id="CP003639">
    <property type="protein sequence ID" value="AFM43214.1"/>
    <property type="molecule type" value="Genomic_DNA"/>
</dbReference>
<gene>
    <name evidence="2" type="ordered locus">Desaci_4370</name>
</gene>
<feature type="transmembrane region" description="Helical" evidence="1">
    <location>
        <begin position="90"/>
        <end position="109"/>
    </location>
</feature>
<dbReference type="HOGENOM" id="CLU_135489_0_0_9"/>
<evidence type="ECO:0000313" key="3">
    <source>
        <dbReference type="Proteomes" id="UP000002892"/>
    </source>
</evidence>
<name>I4DBP0_DESAJ</name>
<proteinExistence type="predicted"/>
<keyword evidence="1" id="KW-0472">Membrane</keyword>
<feature type="transmembrane region" description="Helical" evidence="1">
    <location>
        <begin position="61"/>
        <end position="78"/>
    </location>
</feature>
<protein>
    <submittedName>
        <fullName evidence="2">Uncharacterized protein</fullName>
    </submittedName>
</protein>
<accession>I4DBP0</accession>
<keyword evidence="3" id="KW-1185">Reference proteome</keyword>
<evidence type="ECO:0000313" key="2">
    <source>
        <dbReference type="EMBL" id="AFM43214.1"/>
    </source>
</evidence>
<sequence length="156" mass="18212">MTKLEDIMAMLWRVKLTGALWGRRVKGLIKVLKYLTGIVNFFHDRLILLTHYLGLNYTDKQLHFLVIGLIGIVLFLIVNKLFKHLARYSLTAISFVYTFTVLVVLVFAIEIEQKITRRGNMEFQDIVEGLWGFLVAFAIYIGLVIFIRAIKKHRRK</sequence>
<dbReference type="KEGG" id="dai:Desaci_4370"/>
<reference evidence="2 3" key="1">
    <citation type="journal article" date="2012" name="J. Bacteriol.">
        <title>Complete genome sequences of Desulfosporosinus orientis DSM765T, Desulfosporosinus youngiae DSM17734T, Desulfosporosinus meridiei DSM13257T, and Desulfosporosinus acidiphilus DSM22704T.</title>
        <authorList>
            <person name="Pester M."/>
            <person name="Brambilla E."/>
            <person name="Alazard D."/>
            <person name="Rattei T."/>
            <person name="Weinmaier T."/>
            <person name="Han J."/>
            <person name="Lucas S."/>
            <person name="Lapidus A."/>
            <person name="Cheng J.F."/>
            <person name="Goodwin L."/>
            <person name="Pitluck S."/>
            <person name="Peters L."/>
            <person name="Ovchinnikova G."/>
            <person name="Teshima H."/>
            <person name="Detter J.C."/>
            <person name="Han C.S."/>
            <person name="Tapia R."/>
            <person name="Land M.L."/>
            <person name="Hauser L."/>
            <person name="Kyrpides N.C."/>
            <person name="Ivanova N.N."/>
            <person name="Pagani I."/>
            <person name="Huntmann M."/>
            <person name="Wei C.L."/>
            <person name="Davenport K.W."/>
            <person name="Daligault H."/>
            <person name="Chain P.S."/>
            <person name="Chen A."/>
            <person name="Mavromatis K."/>
            <person name="Markowitz V."/>
            <person name="Szeto E."/>
            <person name="Mikhailova N."/>
            <person name="Pati A."/>
            <person name="Wagner M."/>
            <person name="Woyke T."/>
            <person name="Ollivier B."/>
            <person name="Klenk H.P."/>
            <person name="Spring S."/>
            <person name="Loy A."/>
        </authorList>
    </citation>
    <scope>NUCLEOTIDE SEQUENCE [LARGE SCALE GENOMIC DNA]</scope>
    <source>
        <strain evidence="3">DSM 22704 / JCM 16185 / SJ4</strain>
    </source>
</reference>
<keyword evidence="1" id="KW-0812">Transmembrane</keyword>
<feature type="transmembrane region" description="Helical" evidence="1">
    <location>
        <begin position="129"/>
        <end position="150"/>
    </location>
</feature>
<dbReference type="AlphaFoldDB" id="I4DBP0"/>
<feature type="transmembrane region" description="Helical" evidence="1">
    <location>
        <begin position="31"/>
        <end position="55"/>
    </location>
</feature>